<protein>
    <submittedName>
        <fullName evidence="1">SusD/RagB family nutrient-binding outer membrane lipoprotein</fullName>
    </submittedName>
</protein>
<dbReference type="RefSeq" id="WP_308350788.1">
    <property type="nucleotide sequence ID" value="NZ_CP129971.1"/>
</dbReference>
<gene>
    <name evidence="1" type="ORF">QYS49_34020</name>
</gene>
<dbReference type="SUPFAM" id="SSF48452">
    <property type="entry name" value="TPR-like"/>
    <property type="match status" value="1"/>
</dbReference>
<dbReference type="AlphaFoldDB" id="A0AA51RF29"/>
<evidence type="ECO:0000313" key="1">
    <source>
        <dbReference type="EMBL" id="WMN12600.1"/>
    </source>
</evidence>
<keyword evidence="2" id="KW-1185">Reference proteome</keyword>
<organism evidence="1 2">
    <name type="scientific">Marivirga salinarum</name>
    <dbReference type="NCBI Taxonomy" id="3059078"/>
    <lineage>
        <taxon>Bacteria</taxon>
        <taxon>Pseudomonadati</taxon>
        <taxon>Bacteroidota</taxon>
        <taxon>Cytophagia</taxon>
        <taxon>Cytophagales</taxon>
        <taxon>Marivirgaceae</taxon>
        <taxon>Marivirga</taxon>
    </lineage>
</organism>
<reference evidence="1 2" key="1">
    <citation type="submission" date="2023-08" db="EMBL/GenBank/DDBJ databases">
        <title>Comparative genomics and taxonomic characterization of three novel marine species of genus Marivirga.</title>
        <authorList>
            <person name="Muhammad N."/>
            <person name="Kim S.-G."/>
        </authorList>
    </citation>
    <scope>NUCLEOTIDE SEQUENCE [LARGE SCALE GENOMIC DNA]</scope>
    <source>
        <strain evidence="1 2">BDSF4-3</strain>
    </source>
</reference>
<name>A0AA51RF29_9BACT</name>
<sequence>MKKYIFIFLIGLVTLTSCEDDFLDVNTDPTASTEVPPGTLLMNASIALSQNRLNTLSPDGAAYIQHHKPIVVLTAPDTYGFSEIGNNNFWEFSFYQDIIKDPNLGITLAEERGNFNVSAQLKLLQAFAWIHGVDRWGEMPFFQVNNPEFPNPMFDEGAEIYQGIIDLINEALDQIDLDQQVEPFTIVAFDHIYGGDMNKWEAFGNSLKLRALMRLSYVENRDAEISALLGSGVNFIDALDGSEDAVFRYFNNRPNQNFDYATFDNFTQFNSFLPSASNRVHQAWRLASNRMVTLLTDDNDPRLNSFFVPFYSQPDGYAFTGAVNGSAPLPDAAERGFVSPFYIRQDAPDVWFAASEYWLLVAEAYQRGLVSGDAQTAFANGVIAHMNIFDGTAQEISDADKDAYIAANTLASKGDATSFIQTELYKALFGNGVEAWSHWRRTKRPALTPAVGGPITTVISRIPLPQSPLGANSNAPEVSKLRDVPVFFERQE</sequence>
<keyword evidence="1" id="KW-0449">Lipoprotein</keyword>
<evidence type="ECO:0000313" key="2">
    <source>
        <dbReference type="Proteomes" id="UP001230496"/>
    </source>
</evidence>
<dbReference type="EMBL" id="CP129971">
    <property type="protein sequence ID" value="WMN12600.1"/>
    <property type="molecule type" value="Genomic_DNA"/>
</dbReference>
<dbReference type="InterPro" id="IPR041662">
    <property type="entry name" value="SusD-like_2"/>
</dbReference>
<dbReference type="PROSITE" id="PS51257">
    <property type="entry name" value="PROKAR_LIPOPROTEIN"/>
    <property type="match status" value="1"/>
</dbReference>
<dbReference type="Pfam" id="PF12771">
    <property type="entry name" value="SusD-like_2"/>
    <property type="match status" value="1"/>
</dbReference>
<dbReference type="Proteomes" id="UP001230496">
    <property type="component" value="Chromosome"/>
</dbReference>
<dbReference type="Gene3D" id="1.25.40.390">
    <property type="match status" value="1"/>
</dbReference>
<accession>A0AA51RF29</accession>
<dbReference type="KEGG" id="msaa:QYS49_34020"/>
<proteinExistence type="predicted"/>
<dbReference type="InterPro" id="IPR011990">
    <property type="entry name" value="TPR-like_helical_dom_sf"/>
</dbReference>